<comment type="caution">
    <text evidence="1">The sequence shown here is derived from an EMBL/GenBank/DDBJ whole genome shotgun (WGS) entry which is preliminary data.</text>
</comment>
<protein>
    <submittedName>
        <fullName evidence="1">Uncharacterized protein</fullName>
    </submittedName>
</protein>
<dbReference type="GeneID" id="85331984"/>
<reference evidence="1 2" key="1">
    <citation type="submission" date="2016-10" db="EMBL/GenBank/DDBJ databases">
        <title>The genome sequence of Colletotrichum fioriniae PJ7.</title>
        <authorList>
            <person name="Baroncelli R."/>
        </authorList>
    </citation>
    <scope>NUCLEOTIDE SEQUENCE [LARGE SCALE GENOMIC DNA]</scope>
    <source>
        <strain evidence="1 2">IMI 309622</strain>
    </source>
</reference>
<evidence type="ECO:0000313" key="2">
    <source>
        <dbReference type="Proteomes" id="UP001240678"/>
    </source>
</evidence>
<accession>A0AAI9Z8J1</accession>
<dbReference type="RefSeq" id="XP_060319875.1">
    <property type="nucleotide sequence ID" value="XM_060448437.1"/>
</dbReference>
<proteinExistence type="predicted"/>
<dbReference type="AlphaFoldDB" id="A0AAI9Z8J1"/>
<dbReference type="Proteomes" id="UP001240678">
    <property type="component" value="Unassembled WGS sequence"/>
</dbReference>
<evidence type="ECO:0000313" key="1">
    <source>
        <dbReference type="EMBL" id="KAK1538926.1"/>
    </source>
</evidence>
<keyword evidence="2" id="KW-1185">Reference proteome</keyword>
<dbReference type="EMBL" id="MOOE01000001">
    <property type="protein sequence ID" value="KAK1538926.1"/>
    <property type="molecule type" value="Genomic_DNA"/>
</dbReference>
<name>A0AAI9Z8J1_9PEZI</name>
<sequence length="72" mass="7774">MRHARVPSVGYGYDVSTRASPVQLFEVASVLNSSVVLTPAGLKRIASVRMAVMLPKKHHACRERRAGVAVST</sequence>
<gene>
    <name evidence="1" type="ORF">CCOS01_00240</name>
</gene>
<organism evidence="1 2">
    <name type="scientific">Colletotrichum costaricense</name>
    <dbReference type="NCBI Taxonomy" id="1209916"/>
    <lineage>
        <taxon>Eukaryota</taxon>
        <taxon>Fungi</taxon>
        <taxon>Dikarya</taxon>
        <taxon>Ascomycota</taxon>
        <taxon>Pezizomycotina</taxon>
        <taxon>Sordariomycetes</taxon>
        <taxon>Hypocreomycetidae</taxon>
        <taxon>Glomerellales</taxon>
        <taxon>Glomerellaceae</taxon>
        <taxon>Colletotrichum</taxon>
        <taxon>Colletotrichum acutatum species complex</taxon>
    </lineage>
</organism>